<dbReference type="InterPro" id="IPR013324">
    <property type="entry name" value="RNA_pol_sigma_r3/r4-like"/>
</dbReference>
<dbReference type="NCBIfam" id="TIGR02937">
    <property type="entry name" value="sigma70-ECF"/>
    <property type="match status" value="1"/>
</dbReference>
<evidence type="ECO:0000256" key="4">
    <source>
        <dbReference type="ARBA" id="ARBA00023163"/>
    </source>
</evidence>
<dbReference type="InterPro" id="IPR013249">
    <property type="entry name" value="RNA_pol_sigma70_r4_t2"/>
</dbReference>
<feature type="domain" description="RNA polymerase sigma factor 70 region 4 type 2" evidence="6">
    <location>
        <begin position="103"/>
        <end position="151"/>
    </location>
</feature>
<evidence type="ECO:0000259" key="6">
    <source>
        <dbReference type="Pfam" id="PF08281"/>
    </source>
</evidence>
<evidence type="ECO:0000313" key="7">
    <source>
        <dbReference type="EMBL" id="ERK00553.1"/>
    </source>
</evidence>
<evidence type="ECO:0000313" key="8">
    <source>
        <dbReference type="Proteomes" id="UP000016600"/>
    </source>
</evidence>
<dbReference type="CDD" id="cd06171">
    <property type="entry name" value="Sigma70_r4"/>
    <property type="match status" value="1"/>
</dbReference>
<proteinExistence type="inferred from homology"/>
<dbReference type="InterPro" id="IPR039425">
    <property type="entry name" value="RNA_pol_sigma-70-like"/>
</dbReference>
<dbReference type="InterPro" id="IPR013325">
    <property type="entry name" value="RNA_pol_sigma_r2"/>
</dbReference>
<dbReference type="Pfam" id="PF08281">
    <property type="entry name" value="Sigma70_r4_2"/>
    <property type="match status" value="1"/>
</dbReference>
<sequence length="167" mass="20072">MEREFATFFKENYSRLYYYALHFIPDPEVCKDIVSDSFHFMWERIADFKKETALTYMYTHVCHLCIDHIRKAKIRKNHIHSYLSLIQEQNSDAHQESEERIKMIMAIIDKLPPLTQKVMELCYIEKKRYRETAEILGLSESGVRKHIMKGLDTIRKHFSVRYKKGGY</sequence>
<evidence type="ECO:0000256" key="3">
    <source>
        <dbReference type="ARBA" id="ARBA00023082"/>
    </source>
</evidence>
<keyword evidence="4" id="KW-0804">Transcription</keyword>
<dbReference type="AlphaFoldDB" id="U2L7U0"/>
<dbReference type="InterPro" id="IPR014284">
    <property type="entry name" value="RNA_pol_sigma-70_dom"/>
</dbReference>
<dbReference type="InterPro" id="IPR007627">
    <property type="entry name" value="RNA_pol_sigma70_r2"/>
</dbReference>
<dbReference type="Gene3D" id="1.10.10.10">
    <property type="entry name" value="Winged helix-like DNA-binding domain superfamily/Winged helix DNA-binding domain"/>
    <property type="match status" value="1"/>
</dbReference>
<dbReference type="GO" id="GO:0003677">
    <property type="term" value="F:DNA binding"/>
    <property type="evidence" value="ECO:0007669"/>
    <property type="project" value="InterPro"/>
</dbReference>
<dbReference type="Pfam" id="PF04542">
    <property type="entry name" value="Sigma70_r2"/>
    <property type="match status" value="1"/>
</dbReference>
<gene>
    <name evidence="7" type="ORF">HMPREF1218_0508</name>
</gene>
<name>U2L7U0_9BACT</name>
<reference evidence="7 8" key="1">
    <citation type="submission" date="2013-08" db="EMBL/GenBank/DDBJ databases">
        <authorList>
            <person name="Durkin A.S."/>
            <person name="Haft D.R."/>
            <person name="McCorrison J."/>
            <person name="Torralba M."/>
            <person name="Gillis M."/>
            <person name="Haft D.H."/>
            <person name="Methe B."/>
            <person name="Sutton G."/>
            <person name="Nelson K.E."/>
        </authorList>
    </citation>
    <scope>NUCLEOTIDE SEQUENCE [LARGE SCALE GENOMIC DNA]</scope>
    <source>
        <strain evidence="7 8">F0068</strain>
    </source>
</reference>
<keyword evidence="8" id="KW-1185">Reference proteome</keyword>
<comment type="caution">
    <text evidence="7">The sequence shown here is derived from an EMBL/GenBank/DDBJ whole genome shotgun (WGS) entry which is preliminary data.</text>
</comment>
<dbReference type="GO" id="GO:0006352">
    <property type="term" value="P:DNA-templated transcription initiation"/>
    <property type="evidence" value="ECO:0007669"/>
    <property type="project" value="InterPro"/>
</dbReference>
<feature type="domain" description="RNA polymerase sigma-70 region 2" evidence="5">
    <location>
        <begin position="9"/>
        <end position="73"/>
    </location>
</feature>
<dbReference type="InterPro" id="IPR036388">
    <property type="entry name" value="WH-like_DNA-bd_sf"/>
</dbReference>
<evidence type="ECO:0000256" key="1">
    <source>
        <dbReference type="ARBA" id="ARBA00010641"/>
    </source>
</evidence>
<dbReference type="Proteomes" id="UP000016600">
    <property type="component" value="Unassembled WGS sequence"/>
</dbReference>
<accession>U2L7U0</accession>
<organism evidence="7 8">
    <name type="scientific">Hoylesella pleuritidis F0068</name>
    <dbReference type="NCBI Taxonomy" id="1081904"/>
    <lineage>
        <taxon>Bacteria</taxon>
        <taxon>Pseudomonadati</taxon>
        <taxon>Bacteroidota</taxon>
        <taxon>Bacteroidia</taxon>
        <taxon>Bacteroidales</taxon>
        <taxon>Prevotellaceae</taxon>
        <taxon>Hoylesella</taxon>
    </lineage>
</organism>
<dbReference type="GO" id="GO:0016987">
    <property type="term" value="F:sigma factor activity"/>
    <property type="evidence" value="ECO:0007669"/>
    <property type="project" value="UniProtKB-KW"/>
</dbReference>
<comment type="similarity">
    <text evidence="1">Belongs to the sigma-70 factor family. ECF subfamily.</text>
</comment>
<dbReference type="PATRIC" id="fig|1081904.3.peg.1544"/>
<evidence type="ECO:0000256" key="2">
    <source>
        <dbReference type="ARBA" id="ARBA00023015"/>
    </source>
</evidence>
<keyword evidence="3" id="KW-0731">Sigma factor</keyword>
<dbReference type="EMBL" id="AWET01000036">
    <property type="protein sequence ID" value="ERK00553.1"/>
    <property type="molecule type" value="Genomic_DNA"/>
</dbReference>
<dbReference type="Gene3D" id="1.10.1740.10">
    <property type="match status" value="1"/>
</dbReference>
<protein>
    <submittedName>
        <fullName evidence="7">Sigma-70, region 4</fullName>
    </submittedName>
</protein>
<keyword evidence="2" id="KW-0805">Transcription regulation</keyword>
<dbReference type="SUPFAM" id="SSF88659">
    <property type="entry name" value="Sigma3 and sigma4 domains of RNA polymerase sigma factors"/>
    <property type="match status" value="1"/>
</dbReference>
<evidence type="ECO:0000259" key="5">
    <source>
        <dbReference type="Pfam" id="PF04542"/>
    </source>
</evidence>
<dbReference type="PANTHER" id="PTHR43133">
    <property type="entry name" value="RNA POLYMERASE ECF-TYPE SIGMA FACTO"/>
    <property type="match status" value="1"/>
</dbReference>
<dbReference type="SUPFAM" id="SSF88946">
    <property type="entry name" value="Sigma2 domain of RNA polymerase sigma factors"/>
    <property type="match status" value="1"/>
</dbReference>
<dbReference type="PANTHER" id="PTHR43133:SF46">
    <property type="entry name" value="RNA POLYMERASE SIGMA-70 FACTOR ECF SUBFAMILY"/>
    <property type="match status" value="1"/>
</dbReference>